<dbReference type="PANTHER" id="PTHR46847">
    <property type="entry name" value="D-ALLOSE-BINDING PERIPLASMIC PROTEIN-RELATED"/>
    <property type="match status" value="1"/>
</dbReference>
<dbReference type="InterPro" id="IPR028082">
    <property type="entry name" value="Peripla_BP_I"/>
</dbReference>
<dbReference type="PATRIC" id="fig|1555112.3.peg.1975"/>
<keyword evidence="3" id="KW-0732">Signal</keyword>
<reference evidence="6" key="2">
    <citation type="journal article" date="2016" name="Int. J. Syst. Evol. Microbiol.">
        <title>Complete genome sequence and cell structure of Limnochorda pilosa, a Gram-negative spore-former within the phylum Firmicutes.</title>
        <authorList>
            <person name="Watanabe M."/>
            <person name="Kojima H."/>
            <person name="Fukui M."/>
        </authorList>
    </citation>
    <scope>NUCLEOTIDE SEQUENCE [LARGE SCALE GENOMIC DNA]</scope>
    <source>
        <strain evidence="6">HC45</strain>
    </source>
</reference>
<dbReference type="EMBL" id="AP014924">
    <property type="protein sequence ID" value="BAS27783.1"/>
    <property type="molecule type" value="Genomic_DNA"/>
</dbReference>
<dbReference type="KEGG" id="lpil:LIP_1942"/>
<dbReference type="Pfam" id="PF13407">
    <property type="entry name" value="Peripla_BP_4"/>
    <property type="match status" value="1"/>
</dbReference>
<gene>
    <name evidence="5" type="ORF">LIP_1942</name>
</gene>
<accession>A0A0K2SKZ3</accession>
<evidence type="ECO:0000313" key="6">
    <source>
        <dbReference type="Proteomes" id="UP000065807"/>
    </source>
</evidence>
<feature type="domain" description="Periplasmic binding protein" evidence="4">
    <location>
        <begin position="56"/>
        <end position="311"/>
    </location>
</feature>
<dbReference type="STRING" id="1555112.LIP_1942"/>
<protein>
    <submittedName>
        <fullName evidence="5">Sugar ABC transporter substrate-binding protein</fullName>
    </submittedName>
</protein>
<name>A0A0K2SKZ3_LIMPI</name>
<evidence type="ECO:0000259" key="4">
    <source>
        <dbReference type="Pfam" id="PF13407"/>
    </source>
</evidence>
<comment type="similarity">
    <text evidence="2">Belongs to the bacterial solute-binding protein 2 family.</text>
</comment>
<dbReference type="InterPro" id="IPR025997">
    <property type="entry name" value="SBP_2_dom"/>
</dbReference>
<evidence type="ECO:0000256" key="2">
    <source>
        <dbReference type="ARBA" id="ARBA00007639"/>
    </source>
</evidence>
<dbReference type="SUPFAM" id="SSF53822">
    <property type="entry name" value="Periplasmic binding protein-like I"/>
    <property type="match status" value="1"/>
</dbReference>
<evidence type="ECO:0000256" key="1">
    <source>
        <dbReference type="ARBA" id="ARBA00004196"/>
    </source>
</evidence>
<evidence type="ECO:0000256" key="3">
    <source>
        <dbReference type="ARBA" id="ARBA00022729"/>
    </source>
</evidence>
<proteinExistence type="inferred from homology"/>
<dbReference type="GO" id="GO:0030313">
    <property type="term" value="C:cell envelope"/>
    <property type="evidence" value="ECO:0007669"/>
    <property type="project" value="UniProtKB-SubCell"/>
</dbReference>
<dbReference type="Proteomes" id="UP000065807">
    <property type="component" value="Chromosome"/>
</dbReference>
<dbReference type="Gene3D" id="3.40.50.2300">
    <property type="match status" value="2"/>
</dbReference>
<organism evidence="5 6">
    <name type="scientific">Limnochorda pilosa</name>
    <dbReference type="NCBI Taxonomy" id="1555112"/>
    <lineage>
        <taxon>Bacteria</taxon>
        <taxon>Bacillati</taxon>
        <taxon>Bacillota</taxon>
        <taxon>Limnochordia</taxon>
        <taxon>Limnochordales</taxon>
        <taxon>Limnochordaceae</taxon>
        <taxon>Limnochorda</taxon>
    </lineage>
</organism>
<evidence type="ECO:0000313" key="5">
    <source>
        <dbReference type="EMBL" id="BAS27783.1"/>
    </source>
</evidence>
<sequence length="345" mass="37408">MEARQAWQAGTEVQNRHHGEDIIVKVRMRVLAALVLALLIALSAGVASAASDRVVIGFSSPGADHGWLAAIQHYAREAAGRHADVQLVLTDGLNSVQKQISDVETLIARKVDVIVLLPMDGAALTPVARKVRQAGIPLVNLDRKLSEPVYDVYIGGDNYGIGRAAGEYIAQRLNGKGTVVEIQGLPGISVTEDRSRGFYDVIKQYPGIKVVASQNADFLPDRGLRVMENILQAQPKIDAVYTHDDDMAMGVVQAIRNAGRQDEMFLTGVGPLKRAMEMVKNGVAPYAATFNYSPVMAASGVELAYRIAKGRGLEELWEPTMPKEIILDATLVGPENVDQWMNLGF</sequence>
<dbReference type="GO" id="GO:0030246">
    <property type="term" value="F:carbohydrate binding"/>
    <property type="evidence" value="ECO:0007669"/>
    <property type="project" value="UniProtKB-ARBA"/>
</dbReference>
<reference evidence="6" key="1">
    <citation type="submission" date="2015-07" db="EMBL/GenBank/DDBJ databases">
        <title>Complete genome sequence and phylogenetic analysis of Limnochorda pilosa.</title>
        <authorList>
            <person name="Watanabe M."/>
            <person name="Kojima H."/>
            <person name="Fukui M."/>
        </authorList>
    </citation>
    <scope>NUCLEOTIDE SEQUENCE [LARGE SCALE GENOMIC DNA]</scope>
    <source>
        <strain evidence="6">HC45</strain>
    </source>
</reference>
<dbReference type="PANTHER" id="PTHR46847:SF1">
    <property type="entry name" value="D-ALLOSE-BINDING PERIPLASMIC PROTEIN-RELATED"/>
    <property type="match status" value="1"/>
</dbReference>
<keyword evidence="6" id="KW-1185">Reference proteome</keyword>
<dbReference type="CDD" id="cd06308">
    <property type="entry name" value="PBP1_sensor_kinase-like"/>
    <property type="match status" value="1"/>
</dbReference>
<dbReference type="AlphaFoldDB" id="A0A0K2SKZ3"/>
<comment type="subcellular location">
    <subcellularLocation>
        <location evidence="1">Cell envelope</location>
    </subcellularLocation>
</comment>